<comment type="caution">
    <text evidence="3">The sequence shown here is derived from an EMBL/GenBank/DDBJ whole genome shotgun (WGS) entry which is preliminary data.</text>
</comment>
<accession>A0ABT0V009</accession>
<evidence type="ECO:0000259" key="2">
    <source>
        <dbReference type="Pfam" id="PF02796"/>
    </source>
</evidence>
<dbReference type="Gene3D" id="1.10.10.60">
    <property type="entry name" value="Homeodomain-like"/>
    <property type="match status" value="1"/>
</dbReference>
<dbReference type="CDD" id="cd00569">
    <property type="entry name" value="HTH_Hin_like"/>
    <property type="match status" value="1"/>
</dbReference>
<dbReference type="Proteomes" id="UP001431429">
    <property type="component" value="Unassembled WGS sequence"/>
</dbReference>
<dbReference type="Pfam" id="PF02796">
    <property type="entry name" value="HTH_7"/>
    <property type="match status" value="1"/>
</dbReference>
<dbReference type="InterPro" id="IPR009057">
    <property type="entry name" value="Homeodomain-like_sf"/>
</dbReference>
<evidence type="ECO:0000313" key="4">
    <source>
        <dbReference type="Proteomes" id="UP001431429"/>
    </source>
</evidence>
<dbReference type="RefSeq" id="WP_250923067.1">
    <property type="nucleotide sequence ID" value="NZ_JAMQAW010000044.1"/>
</dbReference>
<protein>
    <submittedName>
        <fullName evidence="3">Recombinase family protein</fullName>
    </submittedName>
</protein>
<dbReference type="EMBL" id="JAMQAW010000044">
    <property type="protein sequence ID" value="MCM2392741.1"/>
    <property type="molecule type" value="Genomic_DNA"/>
</dbReference>
<evidence type="ECO:0000256" key="1">
    <source>
        <dbReference type="SAM" id="MobiDB-lite"/>
    </source>
</evidence>
<reference evidence="3" key="1">
    <citation type="submission" date="2022-06" db="EMBL/GenBank/DDBJ databases">
        <title>Genome public.</title>
        <authorList>
            <person name="Sun Q."/>
        </authorList>
    </citation>
    <scope>NUCLEOTIDE SEQUENCE</scope>
    <source>
        <strain evidence="3">CWNU-1</strain>
    </source>
</reference>
<sequence>MVFAVMAEVEREFIHERTLIGLDTGAADGNHGGRPPAVDADMLAVALRRRDTKESVTAIAEHLGVGGSTLYRTLAAYDEAIATGREPSTPRSTDGGDLSTAATGA</sequence>
<dbReference type="InterPro" id="IPR006120">
    <property type="entry name" value="Resolvase_HTH_dom"/>
</dbReference>
<feature type="domain" description="Resolvase HTH" evidence="2">
    <location>
        <begin position="33"/>
        <end position="76"/>
    </location>
</feature>
<evidence type="ECO:0000313" key="3">
    <source>
        <dbReference type="EMBL" id="MCM2392741.1"/>
    </source>
</evidence>
<organism evidence="3 4">
    <name type="scientific">Streptomyces albipurpureus</name>
    <dbReference type="NCBI Taxonomy" id="2897419"/>
    <lineage>
        <taxon>Bacteria</taxon>
        <taxon>Bacillati</taxon>
        <taxon>Actinomycetota</taxon>
        <taxon>Actinomycetes</taxon>
        <taxon>Kitasatosporales</taxon>
        <taxon>Streptomycetaceae</taxon>
        <taxon>Streptomyces</taxon>
    </lineage>
</organism>
<feature type="region of interest" description="Disordered" evidence="1">
    <location>
        <begin position="82"/>
        <end position="105"/>
    </location>
</feature>
<name>A0ABT0V009_9ACTN</name>
<keyword evidence="4" id="KW-1185">Reference proteome</keyword>
<dbReference type="SUPFAM" id="SSF46689">
    <property type="entry name" value="Homeodomain-like"/>
    <property type="match status" value="1"/>
</dbReference>
<gene>
    <name evidence="3" type="ORF">NBG84_31400</name>
</gene>
<proteinExistence type="predicted"/>